<evidence type="ECO:0000313" key="3">
    <source>
        <dbReference type="EMBL" id="AGZ45178.1"/>
    </source>
</evidence>
<feature type="transmembrane region" description="Helical" evidence="2">
    <location>
        <begin position="36"/>
        <end position="56"/>
    </location>
</feature>
<proteinExistence type="predicted"/>
<feature type="transmembrane region" description="Helical" evidence="2">
    <location>
        <begin position="12"/>
        <end position="30"/>
    </location>
</feature>
<organism evidence="3 4">
    <name type="scientific">Actinoplanes friuliensis DSM 7358</name>
    <dbReference type="NCBI Taxonomy" id="1246995"/>
    <lineage>
        <taxon>Bacteria</taxon>
        <taxon>Bacillati</taxon>
        <taxon>Actinomycetota</taxon>
        <taxon>Actinomycetes</taxon>
        <taxon>Micromonosporales</taxon>
        <taxon>Micromonosporaceae</taxon>
        <taxon>Actinoplanes</taxon>
    </lineage>
</organism>
<keyword evidence="2" id="KW-0472">Membrane</keyword>
<dbReference type="PATRIC" id="fig|1246995.3.peg.7002"/>
<feature type="region of interest" description="Disordered" evidence="1">
    <location>
        <begin position="124"/>
        <end position="155"/>
    </location>
</feature>
<sequence>MRGRWPVQLARGAGVVVLAVLVGVGVRQGWFPEWNWIERVSWLAGIVGVVVALLALRKPQQRPARTPRQDRRFLPDPRQELKVFAGTGWSSTLRELYPGTKLVTFGGREFPIWAELGAAGCTSVSPPSRRPRRLRVPVLSSTAGCGPQPSPSPSR</sequence>
<accession>U5W7L1</accession>
<dbReference type="EMBL" id="CP006272">
    <property type="protein sequence ID" value="AGZ45178.1"/>
    <property type="molecule type" value="Genomic_DNA"/>
</dbReference>
<keyword evidence="4" id="KW-1185">Reference proteome</keyword>
<evidence type="ECO:0000313" key="4">
    <source>
        <dbReference type="Proteomes" id="UP000017746"/>
    </source>
</evidence>
<gene>
    <name evidence="3" type="ORF">AFR_34610</name>
</gene>
<dbReference type="RefSeq" id="WP_023561515.1">
    <property type="nucleotide sequence ID" value="NC_022657.1"/>
</dbReference>
<dbReference type="STRING" id="1246995.AFR_34610"/>
<reference evidence="3 4" key="1">
    <citation type="journal article" date="2014" name="J. Biotechnol.">
        <title>Complete genome sequence of the actinobacterium Actinoplanes friuliensis HAG 010964, producer of the lipopeptide antibiotic friulimycin.</title>
        <authorList>
            <person name="Ruckert C."/>
            <person name="Szczepanowski R."/>
            <person name="Albersmeier A."/>
            <person name="Goesmann A."/>
            <person name="Fischer N."/>
            <person name="Steinkamper A."/>
            <person name="Puhler A."/>
            <person name="Biener R."/>
            <person name="Schwartz D."/>
            <person name="Kalinowski J."/>
        </authorList>
    </citation>
    <scope>NUCLEOTIDE SEQUENCE [LARGE SCALE GENOMIC DNA]</scope>
    <source>
        <strain evidence="3 4">DSM 7358</strain>
    </source>
</reference>
<protein>
    <submittedName>
        <fullName evidence="3">Uncharacterized protein</fullName>
    </submittedName>
</protein>
<evidence type="ECO:0000256" key="2">
    <source>
        <dbReference type="SAM" id="Phobius"/>
    </source>
</evidence>
<keyword evidence="2" id="KW-1133">Transmembrane helix</keyword>
<dbReference type="KEGG" id="afs:AFR_34610"/>
<dbReference type="AlphaFoldDB" id="U5W7L1"/>
<evidence type="ECO:0000256" key="1">
    <source>
        <dbReference type="SAM" id="MobiDB-lite"/>
    </source>
</evidence>
<dbReference type="Proteomes" id="UP000017746">
    <property type="component" value="Chromosome"/>
</dbReference>
<keyword evidence="2" id="KW-0812">Transmembrane</keyword>
<dbReference type="HOGENOM" id="CLU_1691712_0_0_11"/>
<name>U5W7L1_9ACTN</name>